<evidence type="ECO:0000256" key="1">
    <source>
        <dbReference type="SAM" id="MobiDB-lite"/>
    </source>
</evidence>
<dbReference type="STRING" id="685588.A0A067SI82"/>
<dbReference type="EMBL" id="KL142423">
    <property type="protein sequence ID" value="KDR66433.1"/>
    <property type="molecule type" value="Genomic_DNA"/>
</dbReference>
<dbReference type="HOGENOM" id="CLU_002639_6_3_1"/>
<dbReference type="AlphaFoldDB" id="A0A067SI82"/>
<evidence type="ECO:0000313" key="4">
    <source>
        <dbReference type="Proteomes" id="UP000027222"/>
    </source>
</evidence>
<dbReference type="PANTHER" id="PTHR33112:SF9">
    <property type="entry name" value="HETEROKARYON INCOMPATIBILITY DOMAIN-CONTAINING PROTEIN"/>
    <property type="match status" value="1"/>
</dbReference>
<dbReference type="OrthoDB" id="5125733at2759"/>
<sequence length="733" mass="81158">MGCLLSSLSNVISRAKHSKSLKLQSTPESRRSSMDKPTEQSTYTSKDQGGSVIHERPSSICQSCWDGVFSAQLGLLTKPLLRTGTDEPPSGGYSYKSTWEELESQATGGCQWCQFIIRVRNEGSFSVNSPFNIIVGIRPQNRYLGSPKVSQVLCVFINSFPIFEGYLYADADDPAAEHIIARSRIVDVGSSQALALARRHLEDCIHSHEHCLPPVEPAPLLPTRVVDCSDPSRPRLVATGGLRASYAALSYVWGEAQPYNTTKANVDAYTDSIDPAHLSQTILDAIHTTKALGLQYLWVDSLCIIQDSGEDKLLQIARMGHIYRDTYVTIIAASAPRVSAGFLEARPPVPPADFPPDINMPFVCHPASGPDGCGETRVGKVRISPLSLYTESDDTFDQWWDYFPEMEPVHERAWCMQEYAMSPRALVFASHTVQFHCRTGGIQNVGGSYNDHPDRDDILPETFFLQETPSTLVPGSSAWKSVRNAWHAAVEGYTRRSLTKPEDKFVAFGDVAGAFQRVLGGDHYLAGLWRDTFLSDLLWQKYADMDMERPKGYRAPSWSWAAVDGSVYPGKFFYGALRAGKPLAEIVQCEVDLKYIEHPFGEVTGGILVLRAPFEQCVWNIQTSNRLYRIWETPLENHLQPSDQAGKGGSQQECIGTGYIDSKDDEDVHNVWAVPVHRNADEVEGIIVALASEGGSGIHKVVKYRRIGYFDSRDIAGSASWLDAVQVVEIAIV</sequence>
<evidence type="ECO:0000259" key="2">
    <source>
        <dbReference type="Pfam" id="PF06985"/>
    </source>
</evidence>
<keyword evidence="4" id="KW-1185">Reference proteome</keyword>
<dbReference type="PANTHER" id="PTHR33112">
    <property type="entry name" value="DOMAIN PROTEIN, PUTATIVE-RELATED"/>
    <property type="match status" value="1"/>
</dbReference>
<feature type="region of interest" description="Disordered" evidence="1">
    <location>
        <begin position="19"/>
        <end position="54"/>
    </location>
</feature>
<feature type="compositionally biased region" description="Basic and acidic residues" evidence="1">
    <location>
        <begin position="28"/>
        <end position="38"/>
    </location>
</feature>
<accession>A0A067SI82</accession>
<gene>
    <name evidence="3" type="ORF">GALMADRAFT_232493</name>
</gene>
<evidence type="ECO:0000313" key="3">
    <source>
        <dbReference type="EMBL" id="KDR66433.1"/>
    </source>
</evidence>
<reference evidence="4" key="1">
    <citation type="journal article" date="2014" name="Proc. Natl. Acad. Sci. U.S.A.">
        <title>Extensive sampling of basidiomycete genomes demonstrates inadequacy of the white-rot/brown-rot paradigm for wood decay fungi.</title>
        <authorList>
            <person name="Riley R."/>
            <person name="Salamov A.A."/>
            <person name="Brown D.W."/>
            <person name="Nagy L.G."/>
            <person name="Floudas D."/>
            <person name="Held B.W."/>
            <person name="Levasseur A."/>
            <person name="Lombard V."/>
            <person name="Morin E."/>
            <person name="Otillar R."/>
            <person name="Lindquist E.A."/>
            <person name="Sun H."/>
            <person name="LaButti K.M."/>
            <person name="Schmutz J."/>
            <person name="Jabbour D."/>
            <person name="Luo H."/>
            <person name="Baker S.E."/>
            <person name="Pisabarro A.G."/>
            <person name="Walton J.D."/>
            <person name="Blanchette R.A."/>
            <person name="Henrissat B."/>
            <person name="Martin F."/>
            <person name="Cullen D."/>
            <person name="Hibbett D.S."/>
            <person name="Grigoriev I.V."/>
        </authorList>
    </citation>
    <scope>NUCLEOTIDE SEQUENCE [LARGE SCALE GENOMIC DNA]</scope>
    <source>
        <strain evidence="4">CBS 339.88</strain>
    </source>
</reference>
<dbReference type="Proteomes" id="UP000027222">
    <property type="component" value="Unassembled WGS sequence"/>
</dbReference>
<name>A0A067SI82_GALM3</name>
<protein>
    <recommendedName>
        <fullName evidence="2">Heterokaryon incompatibility domain-containing protein</fullName>
    </recommendedName>
</protein>
<dbReference type="InterPro" id="IPR010730">
    <property type="entry name" value="HET"/>
</dbReference>
<proteinExistence type="predicted"/>
<organism evidence="3 4">
    <name type="scientific">Galerina marginata (strain CBS 339.88)</name>
    <dbReference type="NCBI Taxonomy" id="685588"/>
    <lineage>
        <taxon>Eukaryota</taxon>
        <taxon>Fungi</taxon>
        <taxon>Dikarya</taxon>
        <taxon>Basidiomycota</taxon>
        <taxon>Agaricomycotina</taxon>
        <taxon>Agaricomycetes</taxon>
        <taxon>Agaricomycetidae</taxon>
        <taxon>Agaricales</taxon>
        <taxon>Agaricineae</taxon>
        <taxon>Strophariaceae</taxon>
        <taxon>Galerina</taxon>
    </lineage>
</organism>
<feature type="compositionally biased region" description="Polar residues" evidence="1">
    <location>
        <begin position="39"/>
        <end position="48"/>
    </location>
</feature>
<dbReference type="Pfam" id="PF06985">
    <property type="entry name" value="HET"/>
    <property type="match status" value="1"/>
</dbReference>
<feature type="domain" description="Heterokaryon incompatibility" evidence="2">
    <location>
        <begin position="246"/>
        <end position="418"/>
    </location>
</feature>